<evidence type="ECO:0000256" key="4">
    <source>
        <dbReference type="ARBA" id="ARBA00022695"/>
    </source>
</evidence>
<keyword evidence="12" id="KW-1185">Reference proteome</keyword>
<evidence type="ECO:0000256" key="7">
    <source>
        <dbReference type="ARBA" id="ARBA00034754"/>
    </source>
</evidence>
<evidence type="ECO:0000256" key="8">
    <source>
        <dbReference type="ARBA" id="ARBA00049244"/>
    </source>
</evidence>
<evidence type="ECO:0000313" key="11">
    <source>
        <dbReference type="EMBL" id="MDW8799828.1"/>
    </source>
</evidence>
<keyword evidence="4 11" id="KW-0548">Nucleotidyltransferase</keyword>
<dbReference type="EC" id="2.7.7.7" evidence="1"/>
<gene>
    <name evidence="11" type="primary">holA</name>
    <name evidence="11" type="ORF">P8V03_01505</name>
</gene>
<keyword evidence="5" id="KW-0235">DNA replication</keyword>
<keyword evidence="3 11" id="KW-0808">Transferase</keyword>
<dbReference type="Gene3D" id="1.20.272.10">
    <property type="match status" value="1"/>
</dbReference>
<evidence type="ECO:0000259" key="10">
    <source>
        <dbReference type="Pfam" id="PF21694"/>
    </source>
</evidence>
<accession>A0ABU4JNV1</accession>
<comment type="catalytic activity">
    <reaction evidence="8">
        <text>DNA(n) + a 2'-deoxyribonucleoside 5'-triphosphate = DNA(n+1) + diphosphate</text>
        <dbReference type="Rhea" id="RHEA:22508"/>
        <dbReference type="Rhea" id="RHEA-COMP:17339"/>
        <dbReference type="Rhea" id="RHEA-COMP:17340"/>
        <dbReference type="ChEBI" id="CHEBI:33019"/>
        <dbReference type="ChEBI" id="CHEBI:61560"/>
        <dbReference type="ChEBI" id="CHEBI:173112"/>
        <dbReference type="EC" id="2.7.7.7"/>
    </reaction>
</comment>
<dbReference type="InterPro" id="IPR005790">
    <property type="entry name" value="DNA_polIII_delta"/>
</dbReference>
<dbReference type="PANTHER" id="PTHR34388">
    <property type="entry name" value="DNA POLYMERASE III SUBUNIT DELTA"/>
    <property type="match status" value="1"/>
</dbReference>
<keyword evidence="6" id="KW-0239">DNA-directed DNA polymerase</keyword>
<reference evidence="11 12" key="1">
    <citation type="submission" date="2023-04" db="EMBL/GenBank/DDBJ databases">
        <title>Clostridium tannerae sp. nov., isolated from the fecal material of an alpaca.</title>
        <authorList>
            <person name="Miller S."/>
            <person name="Hendry M."/>
            <person name="King J."/>
            <person name="Sankaranarayanan K."/>
            <person name="Lawson P.A."/>
        </authorList>
    </citation>
    <scope>NUCLEOTIDE SEQUENCE [LARGE SCALE GENOMIC DNA]</scope>
    <source>
        <strain evidence="11 12">A1-XYC3</strain>
    </source>
</reference>
<dbReference type="Gene3D" id="1.10.8.60">
    <property type="match status" value="1"/>
</dbReference>
<evidence type="ECO:0000259" key="9">
    <source>
        <dbReference type="Pfam" id="PF06144"/>
    </source>
</evidence>
<feature type="domain" description="DNA polymerase III delta subunit-like C-terminal" evidence="10">
    <location>
        <begin position="224"/>
        <end position="343"/>
    </location>
</feature>
<comment type="similarity">
    <text evidence="7">Belongs to the DNA polymerase HolA subunit family.</text>
</comment>
<dbReference type="GO" id="GO:0003887">
    <property type="term" value="F:DNA-directed DNA polymerase activity"/>
    <property type="evidence" value="ECO:0007669"/>
    <property type="project" value="UniProtKB-EC"/>
</dbReference>
<dbReference type="NCBIfam" id="TIGR01128">
    <property type="entry name" value="holA"/>
    <property type="match status" value="1"/>
</dbReference>
<dbReference type="InterPro" id="IPR048466">
    <property type="entry name" value="DNA_pol3_delta-like_C"/>
</dbReference>
<evidence type="ECO:0000256" key="3">
    <source>
        <dbReference type="ARBA" id="ARBA00022679"/>
    </source>
</evidence>
<dbReference type="EMBL" id="JARUJP010000001">
    <property type="protein sequence ID" value="MDW8799828.1"/>
    <property type="molecule type" value="Genomic_DNA"/>
</dbReference>
<evidence type="ECO:0000256" key="1">
    <source>
        <dbReference type="ARBA" id="ARBA00012417"/>
    </source>
</evidence>
<dbReference type="SUPFAM" id="SSF48019">
    <property type="entry name" value="post-AAA+ oligomerization domain-like"/>
    <property type="match status" value="1"/>
</dbReference>
<sequence length="347" mass="39774">MLDIGTFNENIKKNKISNCYVFCGNDEQLIKEGIESIINKAIDKSFLELNYLKFDGNSLESFDAVVNACETVPFMSDKKVVLVYRASFIEDDGGESNKFSGDKAFNAVLEYVDNVPAHCILILYDVFKGKRDKPGKRLYKLDKKATVVKADKIRGQQLEGKIKGFFEVRNKKIGKVELRAFSSLMEDNNLSIIENEVEKLCCYVEDREITKDDIKTLFLKANDDDIFDLVNPISQKRVKDALEVLNELIYKGEKIPYILNMIERQFNLLFKVKLNIENKKSKQEIMKALNIKSEYACDMLMGQSKKFTLKQLKRAIELCLIAERKMKSSSVDEKTEMELLIINTIAG</sequence>
<organism evidence="11 12">
    <name type="scientific">Clostridium tanneri</name>
    <dbReference type="NCBI Taxonomy" id="3037988"/>
    <lineage>
        <taxon>Bacteria</taxon>
        <taxon>Bacillati</taxon>
        <taxon>Bacillota</taxon>
        <taxon>Clostridia</taxon>
        <taxon>Eubacteriales</taxon>
        <taxon>Clostridiaceae</taxon>
        <taxon>Clostridium</taxon>
    </lineage>
</organism>
<dbReference type="Pfam" id="PF21694">
    <property type="entry name" value="DNA_pol3_delta_C"/>
    <property type="match status" value="1"/>
</dbReference>
<dbReference type="PANTHER" id="PTHR34388:SF1">
    <property type="entry name" value="DNA POLYMERASE III SUBUNIT DELTA"/>
    <property type="match status" value="1"/>
</dbReference>
<evidence type="ECO:0000256" key="6">
    <source>
        <dbReference type="ARBA" id="ARBA00022932"/>
    </source>
</evidence>
<dbReference type="InterPro" id="IPR027417">
    <property type="entry name" value="P-loop_NTPase"/>
</dbReference>
<dbReference type="InterPro" id="IPR008921">
    <property type="entry name" value="DNA_pol3_clamp-load_cplx_C"/>
</dbReference>
<evidence type="ECO:0000256" key="5">
    <source>
        <dbReference type="ARBA" id="ARBA00022705"/>
    </source>
</evidence>
<dbReference type="Gene3D" id="3.40.50.300">
    <property type="entry name" value="P-loop containing nucleotide triphosphate hydrolases"/>
    <property type="match status" value="1"/>
</dbReference>
<name>A0ABU4JNV1_9CLOT</name>
<dbReference type="SUPFAM" id="SSF52540">
    <property type="entry name" value="P-loop containing nucleoside triphosphate hydrolases"/>
    <property type="match status" value="1"/>
</dbReference>
<proteinExistence type="inferred from homology"/>
<dbReference type="RefSeq" id="WP_318796502.1">
    <property type="nucleotide sequence ID" value="NZ_JARUJP010000001.1"/>
</dbReference>
<evidence type="ECO:0000256" key="2">
    <source>
        <dbReference type="ARBA" id="ARBA00017703"/>
    </source>
</evidence>
<dbReference type="Proteomes" id="UP001281656">
    <property type="component" value="Unassembled WGS sequence"/>
</dbReference>
<dbReference type="Pfam" id="PF06144">
    <property type="entry name" value="DNA_pol3_delta"/>
    <property type="match status" value="1"/>
</dbReference>
<dbReference type="InterPro" id="IPR010372">
    <property type="entry name" value="DNA_pol3_delta_N"/>
</dbReference>
<protein>
    <recommendedName>
        <fullName evidence="2">DNA polymerase III subunit delta</fullName>
        <ecNumber evidence="1">2.7.7.7</ecNumber>
    </recommendedName>
</protein>
<feature type="domain" description="DNA polymerase III delta N-terminal" evidence="9">
    <location>
        <begin position="20"/>
        <end position="150"/>
    </location>
</feature>
<comment type="caution">
    <text evidence="11">The sequence shown here is derived from an EMBL/GenBank/DDBJ whole genome shotgun (WGS) entry which is preliminary data.</text>
</comment>
<evidence type="ECO:0000313" key="12">
    <source>
        <dbReference type="Proteomes" id="UP001281656"/>
    </source>
</evidence>